<name>A0A9J8B586_CYPCA</name>
<dbReference type="InterPro" id="IPR043502">
    <property type="entry name" value="DNA/RNA_pol_sf"/>
</dbReference>
<dbReference type="Ensembl" id="ENSCCRT00000112881.1">
    <property type="protein sequence ID" value="ENSCCRP00000151853.1"/>
    <property type="gene ID" value="ENSCCRG00000067583.1"/>
</dbReference>
<keyword evidence="3" id="KW-1185">Reference proteome</keyword>
<dbReference type="PANTHER" id="PTHR31635">
    <property type="entry name" value="REVERSE TRANSCRIPTASE DOMAIN-CONTAINING PROTEIN-RELATED"/>
    <property type="match status" value="1"/>
</dbReference>
<evidence type="ECO:0000313" key="3">
    <source>
        <dbReference type="Proteomes" id="UP001108240"/>
    </source>
</evidence>
<proteinExistence type="predicted"/>
<feature type="domain" description="Reverse transcriptase" evidence="1">
    <location>
        <begin position="1"/>
        <end position="188"/>
    </location>
</feature>
<dbReference type="CDD" id="cd01650">
    <property type="entry name" value="RT_nLTR_like"/>
    <property type="match status" value="1"/>
</dbReference>
<reference evidence="2" key="2">
    <citation type="submission" date="2025-09" db="UniProtKB">
        <authorList>
            <consortium name="Ensembl"/>
        </authorList>
    </citation>
    <scope>IDENTIFICATION</scope>
</reference>
<dbReference type="GeneTree" id="ENSGT00940000163630"/>
<dbReference type="PROSITE" id="PS50878">
    <property type="entry name" value="RT_POL"/>
    <property type="match status" value="1"/>
</dbReference>
<evidence type="ECO:0000313" key="2">
    <source>
        <dbReference type="Ensembl" id="ENSCCRP00000151853.1"/>
    </source>
</evidence>
<organism evidence="2 3">
    <name type="scientific">Cyprinus carpio carpio</name>
    <dbReference type="NCBI Taxonomy" id="630221"/>
    <lineage>
        <taxon>Eukaryota</taxon>
        <taxon>Metazoa</taxon>
        <taxon>Chordata</taxon>
        <taxon>Craniata</taxon>
        <taxon>Vertebrata</taxon>
        <taxon>Euteleostomi</taxon>
        <taxon>Actinopterygii</taxon>
        <taxon>Neopterygii</taxon>
        <taxon>Teleostei</taxon>
        <taxon>Ostariophysi</taxon>
        <taxon>Cypriniformes</taxon>
        <taxon>Cyprinidae</taxon>
        <taxon>Cyprininae</taxon>
        <taxon>Cyprinus</taxon>
    </lineage>
</organism>
<dbReference type="Pfam" id="PF00078">
    <property type="entry name" value="RVT_1"/>
    <property type="match status" value="1"/>
</dbReference>
<dbReference type="AlphaFoldDB" id="A0A9J8B586"/>
<dbReference type="InterPro" id="IPR000477">
    <property type="entry name" value="RT_dom"/>
</dbReference>
<sequence>MRRLFHILDFADFHQNTCAFFSLDAEKAFDRLYVGSSAMFWLGEHFISMIKTLYHSSAATVLTGNIISPPFLLQRGTRQGCPLSPLLFCLSLEPLAQAIRKSEAASIKIHDHNHIILLYADDIILYLEHFEISVSDIINEFDNFNGLSGYRINWTKSALMPINNVKFNTYIPPFIPIKNSFTYLGITIYKNIHKIARDHFNNILVKIKSDIQRWNNLKVSFQGKISTIKMNLLPRLNFLFSMLPLSPPPGYFKEINSIVSCFIWNAPAPLVLTSVTTRGRNATSIRDLQQAYKDQCSTHTFFPDEIERLIQEEMDQLLSKVNSLHLQMNRAVLMDG</sequence>
<evidence type="ECO:0000259" key="1">
    <source>
        <dbReference type="PROSITE" id="PS50878"/>
    </source>
</evidence>
<dbReference type="PANTHER" id="PTHR31635:SF196">
    <property type="entry name" value="REVERSE TRANSCRIPTASE DOMAIN-CONTAINING PROTEIN-RELATED"/>
    <property type="match status" value="1"/>
</dbReference>
<dbReference type="SUPFAM" id="SSF56672">
    <property type="entry name" value="DNA/RNA polymerases"/>
    <property type="match status" value="1"/>
</dbReference>
<accession>A0A9J8B586</accession>
<protein>
    <recommendedName>
        <fullName evidence="1">Reverse transcriptase domain-containing protein</fullName>
    </recommendedName>
</protein>
<dbReference type="Proteomes" id="UP001108240">
    <property type="component" value="Unplaced"/>
</dbReference>
<reference evidence="2" key="1">
    <citation type="submission" date="2025-08" db="UniProtKB">
        <authorList>
            <consortium name="Ensembl"/>
        </authorList>
    </citation>
    <scope>IDENTIFICATION</scope>
</reference>